<evidence type="ECO:0000256" key="7">
    <source>
        <dbReference type="ARBA" id="ARBA00023326"/>
    </source>
</evidence>
<dbReference type="InterPro" id="IPR029058">
    <property type="entry name" value="AB_hydrolase_fold"/>
</dbReference>
<reference evidence="11" key="1">
    <citation type="journal article" date="2013" name="Nature">
        <title>Pan genome of the phytoplankton Emiliania underpins its global distribution.</title>
        <authorList>
            <person name="Read B.A."/>
            <person name="Kegel J."/>
            <person name="Klute M.J."/>
            <person name="Kuo A."/>
            <person name="Lefebvre S.C."/>
            <person name="Maumus F."/>
            <person name="Mayer C."/>
            <person name="Miller J."/>
            <person name="Monier A."/>
            <person name="Salamov A."/>
            <person name="Young J."/>
            <person name="Aguilar M."/>
            <person name="Claverie J.M."/>
            <person name="Frickenhaus S."/>
            <person name="Gonzalez K."/>
            <person name="Herman E.K."/>
            <person name="Lin Y.C."/>
            <person name="Napier J."/>
            <person name="Ogata H."/>
            <person name="Sarno A.F."/>
            <person name="Shmutz J."/>
            <person name="Schroeder D."/>
            <person name="de Vargas C."/>
            <person name="Verret F."/>
            <person name="von Dassow P."/>
            <person name="Valentin K."/>
            <person name="Van de Peer Y."/>
            <person name="Wheeler G."/>
            <person name="Dacks J.B."/>
            <person name="Delwiche C.F."/>
            <person name="Dyhrman S.T."/>
            <person name="Glockner G."/>
            <person name="John U."/>
            <person name="Richards T."/>
            <person name="Worden A.Z."/>
            <person name="Zhang X."/>
            <person name="Grigoriev I.V."/>
            <person name="Allen A.E."/>
            <person name="Bidle K."/>
            <person name="Borodovsky M."/>
            <person name="Bowler C."/>
            <person name="Brownlee C."/>
            <person name="Cock J.M."/>
            <person name="Elias M."/>
            <person name="Gladyshev V.N."/>
            <person name="Groth M."/>
            <person name="Guda C."/>
            <person name="Hadaegh A."/>
            <person name="Iglesias-Rodriguez M.D."/>
            <person name="Jenkins J."/>
            <person name="Jones B.M."/>
            <person name="Lawson T."/>
            <person name="Leese F."/>
            <person name="Lindquist E."/>
            <person name="Lobanov A."/>
            <person name="Lomsadze A."/>
            <person name="Malik S.B."/>
            <person name="Marsh M.E."/>
            <person name="Mackinder L."/>
            <person name="Mock T."/>
            <person name="Mueller-Roeber B."/>
            <person name="Pagarete A."/>
            <person name="Parker M."/>
            <person name="Probert I."/>
            <person name="Quesneville H."/>
            <person name="Raines C."/>
            <person name="Rensing S.A."/>
            <person name="Riano-Pachon D.M."/>
            <person name="Richier S."/>
            <person name="Rokitta S."/>
            <person name="Shiraiwa Y."/>
            <person name="Soanes D.M."/>
            <person name="van der Giezen M."/>
            <person name="Wahlund T.M."/>
            <person name="Williams B."/>
            <person name="Wilson W."/>
            <person name="Wolfe G."/>
            <person name="Wurch L.L."/>
        </authorList>
    </citation>
    <scope>NUCLEOTIDE SEQUENCE</scope>
</reference>
<evidence type="ECO:0000256" key="1">
    <source>
        <dbReference type="ARBA" id="ARBA00004613"/>
    </source>
</evidence>
<dbReference type="InterPro" id="IPR043595">
    <property type="entry name" value="FaeB/C/D"/>
</dbReference>
<dbReference type="PaxDb" id="2903-EOD33126"/>
<sequence>MEPSGTFVPFFLLPHLFFSLAAAGRCTPALGAGTHLVDLNSGGLERRFLLDVPAGVDVGAGLPALISMHGYSASPYYYSLLTGTARYNEDQHYDERHPTAAGSFEYLQRGYKWLVALPFGTAEKPSPHCCPANASDAACRGGTLLDQSNPCSWNAGGCCGTAPDRRVDDVGFVRAIASWLKSAMCADDDLFAMGFSNGAMMANRLGCDAADLFRGIAPVEGGIELGGGFTECRPSRAVSVVQICGAADGVCNTTIGPTMATWAVAAGCALSTTPTYESATSHCRRYVGCAAGAFVEWCMVDGLAHEFSGHLRPGSTARPPEKDFGYQPATNIDGFRYVMNRFSTLLKPKRPHSTSRGGSCDPAEWTADENWKSKDPKALAHEIATFMGGEWPTRPVRKVQLAADGVPTGDEELFEMTMLNPTLLSEMSLKTRFLFLEVYLEDLQDVYSEVMETLKGDKVTYDSLRKFKHLAISLAFNAVSDVCQQAFDKTDFDPFPEVAPDERPGCVCPLDVKAFTQQTAAAVALVKMMVDAEGELPPAAEPRIVRVEKKFYYDDI</sequence>
<evidence type="ECO:0000256" key="4">
    <source>
        <dbReference type="ARBA" id="ARBA00022729"/>
    </source>
</evidence>
<keyword evidence="5" id="KW-0378">Hydrolase</keyword>
<dbReference type="GO" id="GO:0005576">
    <property type="term" value="C:extracellular region"/>
    <property type="evidence" value="ECO:0007669"/>
    <property type="project" value="UniProtKB-SubCell"/>
</dbReference>
<dbReference type="GeneID" id="17278397"/>
<keyword evidence="7" id="KW-0624">Polysaccharide degradation</keyword>
<dbReference type="SUPFAM" id="SSF53474">
    <property type="entry name" value="alpha/beta-Hydrolases"/>
    <property type="match status" value="1"/>
</dbReference>
<dbReference type="PANTHER" id="PTHR38050:SF2">
    <property type="entry name" value="FERULOYL ESTERASE C-RELATED"/>
    <property type="match status" value="1"/>
</dbReference>
<feature type="signal peptide" evidence="9">
    <location>
        <begin position="1"/>
        <end position="23"/>
    </location>
</feature>
<evidence type="ECO:0000256" key="9">
    <source>
        <dbReference type="SAM" id="SignalP"/>
    </source>
</evidence>
<comment type="subcellular location">
    <subcellularLocation>
        <location evidence="1">Secreted</location>
    </subcellularLocation>
</comment>
<dbReference type="PANTHER" id="PTHR38050">
    <property type="match status" value="1"/>
</dbReference>
<evidence type="ECO:0000256" key="5">
    <source>
        <dbReference type="ARBA" id="ARBA00022801"/>
    </source>
</evidence>
<keyword evidence="11" id="KW-1185">Reference proteome</keyword>
<evidence type="ECO:0008006" key="12">
    <source>
        <dbReference type="Google" id="ProtNLM"/>
    </source>
</evidence>
<feature type="chain" id="PRO_5044291753" description="Feruloyl esterase" evidence="9">
    <location>
        <begin position="24"/>
        <end position="556"/>
    </location>
</feature>
<keyword evidence="3" id="KW-0858">Xylan degradation</keyword>
<keyword evidence="2" id="KW-0964">Secreted</keyword>
<evidence type="ECO:0000313" key="11">
    <source>
        <dbReference type="Proteomes" id="UP000013827"/>
    </source>
</evidence>
<keyword evidence="4 9" id="KW-0732">Signal</keyword>
<dbReference type="KEGG" id="ehx:EMIHUDRAFT_462610"/>
<name>A0A0D3KBJ1_EMIH1</name>
<dbReference type="AlphaFoldDB" id="A0A0D3KBJ1"/>
<protein>
    <recommendedName>
        <fullName evidence="12">Feruloyl esterase</fullName>
    </recommendedName>
</protein>
<dbReference type="HOGENOM" id="CLU_490435_0_0_1"/>
<evidence type="ECO:0000256" key="2">
    <source>
        <dbReference type="ARBA" id="ARBA00022525"/>
    </source>
</evidence>
<dbReference type="GO" id="GO:0030600">
    <property type="term" value="F:feruloyl esterase activity"/>
    <property type="evidence" value="ECO:0007669"/>
    <property type="project" value="InterPro"/>
</dbReference>
<dbReference type="GO" id="GO:0045493">
    <property type="term" value="P:xylan catabolic process"/>
    <property type="evidence" value="ECO:0007669"/>
    <property type="project" value="UniProtKB-KW"/>
</dbReference>
<dbReference type="RefSeq" id="XP_005785555.1">
    <property type="nucleotide sequence ID" value="XM_005785498.1"/>
</dbReference>
<keyword evidence="6" id="KW-0119">Carbohydrate metabolism</keyword>
<evidence type="ECO:0000256" key="3">
    <source>
        <dbReference type="ARBA" id="ARBA00022651"/>
    </source>
</evidence>
<evidence type="ECO:0000256" key="6">
    <source>
        <dbReference type="ARBA" id="ARBA00023277"/>
    </source>
</evidence>
<evidence type="ECO:0000256" key="8">
    <source>
        <dbReference type="SAM" id="MobiDB-lite"/>
    </source>
</evidence>
<accession>A0A0D3KBJ1</accession>
<organism evidence="10 11">
    <name type="scientific">Emiliania huxleyi (strain CCMP1516)</name>
    <dbReference type="NCBI Taxonomy" id="280463"/>
    <lineage>
        <taxon>Eukaryota</taxon>
        <taxon>Haptista</taxon>
        <taxon>Haptophyta</taxon>
        <taxon>Prymnesiophyceae</taxon>
        <taxon>Isochrysidales</taxon>
        <taxon>Noelaerhabdaceae</taxon>
        <taxon>Emiliania</taxon>
    </lineage>
</organism>
<dbReference type="Gene3D" id="3.40.50.1820">
    <property type="entry name" value="alpha/beta hydrolase"/>
    <property type="match status" value="1"/>
</dbReference>
<dbReference type="Proteomes" id="UP000013827">
    <property type="component" value="Unassembled WGS sequence"/>
</dbReference>
<feature type="region of interest" description="Disordered" evidence="8">
    <location>
        <begin position="348"/>
        <end position="367"/>
    </location>
</feature>
<proteinExistence type="predicted"/>
<reference evidence="10" key="2">
    <citation type="submission" date="2024-10" db="UniProtKB">
        <authorList>
            <consortium name="EnsemblProtists"/>
        </authorList>
    </citation>
    <scope>IDENTIFICATION</scope>
</reference>
<dbReference type="EnsemblProtists" id="EOD33126">
    <property type="protein sequence ID" value="EOD33126"/>
    <property type="gene ID" value="EMIHUDRAFT_462610"/>
</dbReference>
<evidence type="ECO:0000313" key="10">
    <source>
        <dbReference type="EnsemblProtists" id="EOD33126"/>
    </source>
</evidence>